<evidence type="ECO:0000256" key="4">
    <source>
        <dbReference type="ARBA" id="ARBA00023069"/>
    </source>
</evidence>
<evidence type="ECO:0000313" key="8">
    <source>
        <dbReference type="Proteomes" id="UP000005459"/>
    </source>
</evidence>
<name>F9U715_9GAMM</name>
<keyword evidence="8" id="KW-1185">Reference proteome</keyword>
<dbReference type="InterPro" id="IPR013783">
    <property type="entry name" value="Ig-like_fold"/>
</dbReference>
<dbReference type="AlphaFoldDB" id="F9U715"/>
<dbReference type="eggNOG" id="COG3386">
    <property type="taxonomic scope" value="Bacteria"/>
</dbReference>
<comment type="subcellular location">
    <subcellularLocation>
        <location evidence="1">Cell projection</location>
        <location evidence="1">Cilium</location>
    </subcellularLocation>
    <subcellularLocation>
        <location evidence="2">Cytoplasm</location>
    </subcellularLocation>
</comment>
<evidence type="ECO:0000256" key="3">
    <source>
        <dbReference type="ARBA" id="ARBA00022490"/>
    </source>
</evidence>
<sequence length="414" mass="44015">MSPRLVWLPFIPEKHCTASIFSCLMLMMSLSIGDALAQDSLSMNGMLRVDGSESSGSLATEDALRERVAREGWMRVRVDLIQSARLSVPSDAVESGILEDQLERTTQDLLFALPAGSYEAVHRDADSPTLTLRVDAVGLDELLVSPLVANVDAAGIPGEAGMDLAIVVEQAIRSYQLAYTISPDVEAAAYSDSWSDSFADISLLEDLRAEIIATLEQLDTGSLEARDHLHVVLQNLDDELATDEAQSLSALPATTDAVDYRVDFIPSSYSFGQVPVGSSSAPQTATIRNIGTGMVTFERGILNYPYVSAGYSMSDSTCGATLSPGTSCEVKIRFSPQATGSPSAYLFVRVNESTTLFAARLDGTGTADRTYGVGFTPSSYSFGQVPVGSSSAPQTATIRNTGTGTVTFGRGILN</sequence>
<evidence type="ECO:0000256" key="1">
    <source>
        <dbReference type="ARBA" id="ARBA00004138"/>
    </source>
</evidence>
<protein>
    <recommendedName>
        <fullName evidence="6">HYDIN/VesB/CFA65-like Ig-like domain-containing protein</fullName>
    </recommendedName>
</protein>
<dbReference type="Pfam" id="PF22544">
    <property type="entry name" value="HYDIN_VesB_CFA65-like_Ig"/>
    <property type="match status" value="1"/>
</dbReference>
<dbReference type="GO" id="GO:0005737">
    <property type="term" value="C:cytoplasm"/>
    <property type="evidence" value="ECO:0007669"/>
    <property type="project" value="UniProtKB-SubCell"/>
</dbReference>
<dbReference type="EMBL" id="AFWV01000002">
    <property type="protein sequence ID" value="EGV20041.1"/>
    <property type="molecule type" value="Genomic_DNA"/>
</dbReference>
<evidence type="ECO:0000256" key="5">
    <source>
        <dbReference type="ARBA" id="ARBA00023273"/>
    </source>
</evidence>
<reference evidence="7 8" key="1">
    <citation type="submission" date="2011-06" db="EMBL/GenBank/DDBJ databases">
        <title>The draft genome of Thiocapsa marina 5811.</title>
        <authorList>
            <consortium name="US DOE Joint Genome Institute (JGI-PGF)"/>
            <person name="Lucas S."/>
            <person name="Han J."/>
            <person name="Cheng J.-F."/>
            <person name="Goodwin L."/>
            <person name="Pitluck S."/>
            <person name="Peters L."/>
            <person name="Land M.L."/>
            <person name="Hauser L."/>
            <person name="Vogl K."/>
            <person name="Liu Z."/>
            <person name="Imhoff J."/>
            <person name="Thiel V."/>
            <person name="Frigaard N.-U."/>
            <person name="Bryant D."/>
            <person name="Woyke T.J."/>
        </authorList>
    </citation>
    <scope>NUCLEOTIDE SEQUENCE [LARGE SCALE GENOMIC DNA]</scope>
    <source>
        <strain evidence="7 8">5811</strain>
    </source>
</reference>
<evidence type="ECO:0000313" key="7">
    <source>
        <dbReference type="EMBL" id="EGV20041.1"/>
    </source>
</evidence>
<feature type="domain" description="HYDIN/VesB/CFA65-like Ig-like" evidence="6">
    <location>
        <begin position="262"/>
        <end position="354"/>
    </location>
</feature>
<gene>
    <name evidence="7" type="ORF">ThimaDRAFT_0717</name>
</gene>
<evidence type="ECO:0000259" key="6">
    <source>
        <dbReference type="Pfam" id="PF22544"/>
    </source>
</evidence>
<evidence type="ECO:0000256" key="2">
    <source>
        <dbReference type="ARBA" id="ARBA00004496"/>
    </source>
</evidence>
<keyword evidence="5" id="KW-0966">Cell projection</keyword>
<proteinExistence type="predicted"/>
<organism evidence="7 8">
    <name type="scientific">Thiocapsa marina 5811</name>
    <dbReference type="NCBI Taxonomy" id="768671"/>
    <lineage>
        <taxon>Bacteria</taxon>
        <taxon>Pseudomonadati</taxon>
        <taxon>Pseudomonadota</taxon>
        <taxon>Gammaproteobacteria</taxon>
        <taxon>Chromatiales</taxon>
        <taxon>Chromatiaceae</taxon>
        <taxon>Thiocapsa</taxon>
    </lineage>
</organism>
<keyword evidence="4" id="KW-0969">Cilium</keyword>
<dbReference type="Proteomes" id="UP000005459">
    <property type="component" value="Unassembled WGS sequence"/>
</dbReference>
<keyword evidence="3" id="KW-0963">Cytoplasm</keyword>
<dbReference type="STRING" id="768671.ThimaDRAFT_0717"/>
<accession>F9U715</accession>
<dbReference type="NCBIfam" id="NF012200">
    <property type="entry name" value="choice_anch_D"/>
    <property type="match status" value="2"/>
</dbReference>
<dbReference type="InterPro" id="IPR053879">
    <property type="entry name" value="HYDIN_VesB_CFA65-like_Ig"/>
</dbReference>
<dbReference type="Gene3D" id="2.60.40.10">
    <property type="entry name" value="Immunoglobulins"/>
    <property type="match status" value="1"/>
</dbReference>